<dbReference type="AlphaFoldDB" id="A0A0P0WA75"/>
<organism evidence="1 2">
    <name type="scientific">Oryza sativa subsp. japonica</name>
    <name type="common">Rice</name>
    <dbReference type="NCBI Taxonomy" id="39947"/>
    <lineage>
        <taxon>Eukaryota</taxon>
        <taxon>Viridiplantae</taxon>
        <taxon>Streptophyta</taxon>
        <taxon>Embryophyta</taxon>
        <taxon>Tracheophyta</taxon>
        <taxon>Spermatophyta</taxon>
        <taxon>Magnoliopsida</taxon>
        <taxon>Liliopsida</taxon>
        <taxon>Poales</taxon>
        <taxon>Poaceae</taxon>
        <taxon>BOP clade</taxon>
        <taxon>Oryzoideae</taxon>
        <taxon>Oryzeae</taxon>
        <taxon>Oryzinae</taxon>
        <taxon>Oryza</taxon>
        <taxon>Oryza sativa</taxon>
    </lineage>
</organism>
<reference evidence="2" key="1">
    <citation type="journal article" date="2005" name="Nature">
        <title>The map-based sequence of the rice genome.</title>
        <authorList>
            <consortium name="International rice genome sequencing project (IRGSP)"/>
            <person name="Matsumoto T."/>
            <person name="Wu J."/>
            <person name="Kanamori H."/>
            <person name="Katayose Y."/>
            <person name="Fujisawa M."/>
            <person name="Namiki N."/>
            <person name="Mizuno H."/>
            <person name="Yamamoto K."/>
            <person name="Antonio B.A."/>
            <person name="Baba T."/>
            <person name="Sakata K."/>
            <person name="Nagamura Y."/>
            <person name="Aoki H."/>
            <person name="Arikawa K."/>
            <person name="Arita K."/>
            <person name="Bito T."/>
            <person name="Chiden Y."/>
            <person name="Fujitsuka N."/>
            <person name="Fukunaka R."/>
            <person name="Hamada M."/>
            <person name="Harada C."/>
            <person name="Hayashi A."/>
            <person name="Hijishita S."/>
            <person name="Honda M."/>
            <person name="Hosokawa S."/>
            <person name="Ichikawa Y."/>
            <person name="Idonuma A."/>
            <person name="Iijima M."/>
            <person name="Ikeda M."/>
            <person name="Ikeno M."/>
            <person name="Ito K."/>
            <person name="Ito S."/>
            <person name="Ito T."/>
            <person name="Ito Y."/>
            <person name="Ito Y."/>
            <person name="Iwabuchi A."/>
            <person name="Kamiya K."/>
            <person name="Karasawa W."/>
            <person name="Kurita K."/>
            <person name="Katagiri S."/>
            <person name="Kikuta A."/>
            <person name="Kobayashi H."/>
            <person name="Kobayashi N."/>
            <person name="Machita K."/>
            <person name="Maehara T."/>
            <person name="Masukawa M."/>
            <person name="Mizubayashi T."/>
            <person name="Mukai Y."/>
            <person name="Nagasaki H."/>
            <person name="Nagata Y."/>
            <person name="Naito S."/>
            <person name="Nakashima M."/>
            <person name="Nakama Y."/>
            <person name="Nakamichi Y."/>
            <person name="Nakamura M."/>
            <person name="Meguro A."/>
            <person name="Negishi M."/>
            <person name="Ohta I."/>
            <person name="Ohta T."/>
            <person name="Okamoto M."/>
            <person name="Ono N."/>
            <person name="Saji S."/>
            <person name="Sakaguchi M."/>
            <person name="Sakai K."/>
            <person name="Shibata M."/>
            <person name="Shimokawa T."/>
            <person name="Song J."/>
            <person name="Takazaki Y."/>
            <person name="Terasawa K."/>
            <person name="Tsugane M."/>
            <person name="Tsuji K."/>
            <person name="Ueda S."/>
            <person name="Waki K."/>
            <person name="Yamagata H."/>
            <person name="Yamamoto M."/>
            <person name="Yamamoto S."/>
            <person name="Yamane H."/>
            <person name="Yoshiki S."/>
            <person name="Yoshihara R."/>
            <person name="Yukawa K."/>
            <person name="Zhong H."/>
            <person name="Yano M."/>
            <person name="Yuan Q."/>
            <person name="Ouyang S."/>
            <person name="Liu J."/>
            <person name="Jones K.M."/>
            <person name="Gansberger K."/>
            <person name="Moffat K."/>
            <person name="Hill J."/>
            <person name="Bera J."/>
            <person name="Fadrosh D."/>
            <person name="Jin S."/>
            <person name="Johri S."/>
            <person name="Kim M."/>
            <person name="Overton L."/>
            <person name="Reardon M."/>
            <person name="Tsitrin T."/>
            <person name="Vuong H."/>
            <person name="Weaver B."/>
            <person name="Ciecko A."/>
            <person name="Tallon L."/>
            <person name="Jackson J."/>
            <person name="Pai G."/>
            <person name="Aken S.V."/>
            <person name="Utterback T."/>
            <person name="Reidmuller S."/>
            <person name="Feldblyum T."/>
            <person name="Hsiao J."/>
            <person name="Zismann V."/>
            <person name="Iobst S."/>
            <person name="de Vazeille A.R."/>
            <person name="Buell C.R."/>
            <person name="Ying K."/>
            <person name="Li Y."/>
            <person name="Lu T."/>
            <person name="Huang Y."/>
            <person name="Zhao Q."/>
            <person name="Feng Q."/>
            <person name="Zhang L."/>
            <person name="Zhu J."/>
            <person name="Weng Q."/>
            <person name="Mu J."/>
            <person name="Lu Y."/>
            <person name="Fan D."/>
            <person name="Liu Y."/>
            <person name="Guan J."/>
            <person name="Zhang Y."/>
            <person name="Yu S."/>
            <person name="Liu X."/>
            <person name="Zhang Y."/>
            <person name="Hong G."/>
            <person name="Han B."/>
            <person name="Choisne N."/>
            <person name="Demange N."/>
            <person name="Orjeda G."/>
            <person name="Samain S."/>
            <person name="Cattolico L."/>
            <person name="Pelletier E."/>
            <person name="Couloux A."/>
            <person name="Segurens B."/>
            <person name="Wincker P."/>
            <person name="D'Hont A."/>
            <person name="Scarpelli C."/>
            <person name="Weissenbach J."/>
            <person name="Salanoubat M."/>
            <person name="Quetier F."/>
            <person name="Yu Y."/>
            <person name="Kim H.R."/>
            <person name="Rambo T."/>
            <person name="Currie J."/>
            <person name="Collura K."/>
            <person name="Luo M."/>
            <person name="Yang T."/>
            <person name="Ammiraju J.S.S."/>
            <person name="Engler F."/>
            <person name="Soderlund C."/>
            <person name="Wing R.A."/>
            <person name="Palmer L.E."/>
            <person name="de la Bastide M."/>
            <person name="Spiegel L."/>
            <person name="Nascimento L."/>
            <person name="Zutavern T."/>
            <person name="O'Shaughnessy A."/>
            <person name="Dike S."/>
            <person name="Dedhia N."/>
            <person name="Preston R."/>
            <person name="Balija V."/>
            <person name="McCombie W.R."/>
            <person name="Chow T."/>
            <person name="Chen H."/>
            <person name="Chung M."/>
            <person name="Chen C."/>
            <person name="Shaw J."/>
            <person name="Wu H."/>
            <person name="Hsiao K."/>
            <person name="Chao Y."/>
            <person name="Chu M."/>
            <person name="Cheng C."/>
            <person name="Hour A."/>
            <person name="Lee P."/>
            <person name="Lin S."/>
            <person name="Lin Y."/>
            <person name="Liou J."/>
            <person name="Liu S."/>
            <person name="Hsing Y."/>
            <person name="Raghuvanshi S."/>
            <person name="Mohanty A."/>
            <person name="Bharti A.K."/>
            <person name="Gaur A."/>
            <person name="Gupta V."/>
            <person name="Kumar D."/>
            <person name="Ravi V."/>
            <person name="Vij S."/>
            <person name="Kapur A."/>
            <person name="Khurana P."/>
            <person name="Khurana P."/>
            <person name="Khurana J.P."/>
            <person name="Tyagi A.K."/>
            <person name="Gaikwad K."/>
            <person name="Singh A."/>
            <person name="Dalal V."/>
            <person name="Srivastava S."/>
            <person name="Dixit A."/>
            <person name="Pal A.K."/>
            <person name="Ghazi I.A."/>
            <person name="Yadav M."/>
            <person name="Pandit A."/>
            <person name="Bhargava A."/>
            <person name="Sureshbabu K."/>
            <person name="Batra K."/>
            <person name="Sharma T.R."/>
            <person name="Mohapatra T."/>
            <person name="Singh N.K."/>
            <person name="Messing J."/>
            <person name="Nelson A.B."/>
            <person name="Fuks G."/>
            <person name="Kavchok S."/>
            <person name="Keizer G."/>
            <person name="Linton E."/>
            <person name="Llaca V."/>
            <person name="Song R."/>
            <person name="Tanyolac B."/>
            <person name="Young S."/>
            <person name="Ho-Il K."/>
            <person name="Hahn J.H."/>
            <person name="Sangsakoo G."/>
            <person name="Vanavichit A."/>
            <person name="de Mattos Luiz.A.T."/>
            <person name="Zimmer P.D."/>
            <person name="Malone G."/>
            <person name="Dellagostin O."/>
            <person name="de Oliveira A.C."/>
            <person name="Bevan M."/>
            <person name="Bancroft I."/>
            <person name="Minx P."/>
            <person name="Cordum H."/>
            <person name="Wilson R."/>
            <person name="Cheng Z."/>
            <person name="Jin W."/>
            <person name="Jiang J."/>
            <person name="Leong S.A."/>
            <person name="Iwama H."/>
            <person name="Gojobori T."/>
            <person name="Itoh T."/>
            <person name="Niimura Y."/>
            <person name="Fujii Y."/>
            <person name="Habara T."/>
            <person name="Sakai H."/>
            <person name="Sato Y."/>
            <person name="Wilson G."/>
            <person name="Kumar K."/>
            <person name="McCouch S."/>
            <person name="Juretic N."/>
            <person name="Hoen D."/>
            <person name="Wright S."/>
            <person name="Bruskiewich R."/>
            <person name="Bureau T."/>
            <person name="Miyao A."/>
            <person name="Hirochika H."/>
            <person name="Nishikawa T."/>
            <person name="Kadowaki K."/>
            <person name="Sugiura M."/>
            <person name="Burr B."/>
            <person name="Sasaki T."/>
        </authorList>
    </citation>
    <scope>NUCLEOTIDE SEQUENCE [LARGE SCALE GENOMIC DNA]</scope>
    <source>
        <strain evidence="2">cv. Nipponbare</strain>
    </source>
</reference>
<keyword evidence="2" id="KW-1185">Reference proteome</keyword>
<dbReference type="Proteomes" id="UP000059680">
    <property type="component" value="Chromosome 4"/>
</dbReference>
<evidence type="ECO:0000313" key="1">
    <source>
        <dbReference type="EMBL" id="BAS89068.1"/>
    </source>
</evidence>
<evidence type="ECO:0000313" key="2">
    <source>
        <dbReference type="Proteomes" id="UP000059680"/>
    </source>
</evidence>
<dbReference type="PaxDb" id="39947-A0A0P0WA75"/>
<name>A0A0P0WA75_ORYSJ</name>
<accession>A0A0P0WA75</accession>
<protein>
    <submittedName>
        <fullName evidence="1">Os04g0404601 protein</fullName>
    </submittedName>
</protein>
<reference evidence="1 2" key="2">
    <citation type="journal article" date="2013" name="Plant Cell Physiol.">
        <title>Rice Annotation Project Database (RAP-DB): an integrative and interactive database for rice genomics.</title>
        <authorList>
            <person name="Sakai H."/>
            <person name="Lee S.S."/>
            <person name="Tanaka T."/>
            <person name="Numa H."/>
            <person name="Kim J."/>
            <person name="Kawahara Y."/>
            <person name="Wakimoto H."/>
            <person name="Yang C.C."/>
            <person name="Iwamoto M."/>
            <person name="Abe T."/>
            <person name="Yamada Y."/>
            <person name="Muto A."/>
            <person name="Inokuchi H."/>
            <person name="Ikemura T."/>
            <person name="Matsumoto T."/>
            <person name="Sasaki T."/>
            <person name="Itoh T."/>
        </authorList>
    </citation>
    <scope>NUCLEOTIDE SEQUENCE [LARGE SCALE GENOMIC DNA]</scope>
    <source>
        <strain evidence="2">cv. Nipponbare</strain>
    </source>
</reference>
<dbReference type="Gramene" id="Os04t0404601-00">
    <property type="protein sequence ID" value="Os04t0404601-00"/>
    <property type="gene ID" value="Os04g0404601"/>
</dbReference>
<gene>
    <name evidence="1" type="ordered locus">Os04g0404601</name>
    <name evidence="1" type="ORF">OSNPB_040404601</name>
</gene>
<dbReference type="InParanoid" id="A0A0P0WA75"/>
<feature type="non-terminal residue" evidence="1">
    <location>
        <position position="1"/>
    </location>
</feature>
<sequence length="207" mass="22460">DEGSGDAAVGALGEEPAGLGGVAGAVHDAEDLLGRAVVGEREAVAGDDVAHGLPLRPLPRRHHQPLVLDPLPPQHVPQLGDVRRELRHPDAVARHPRQPVLVQQRPDHRVLRRLHAQQPRHQLHVHAVGEEPGVGADVAGEADVGDDVGGEEEVEAVLVGVEGRVQRRVHRRLHDLAEVRRADVQQRPREPLHVLLDLPAGTWPTSW</sequence>
<reference evidence="1 2" key="3">
    <citation type="journal article" date="2013" name="Rice">
        <title>Improvement of the Oryza sativa Nipponbare reference genome using next generation sequence and optical map data.</title>
        <authorList>
            <person name="Kawahara Y."/>
            <person name="de la Bastide M."/>
            <person name="Hamilton J.P."/>
            <person name="Kanamori H."/>
            <person name="McCombie W.R."/>
            <person name="Ouyang S."/>
            <person name="Schwartz D.C."/>
            <person name="Tanaka T."/>
            <person name="Wu J."/>
            <person name="Zhou S."/>
            <person name="Childs K.L."/>
            <person name="Davidson R.M."/>
            <person name="Lin H."/>
            <person name="Quesada-Ocampo L."/>
            <person name="Vaillancourt B."/>
            <person name="Sakai H."/>
            <person name="Lee S.S."/>
            <person name="Kim J."/>
            <person name="Numa H."/>
            <person name="Itoh T."/>
            <person name="Buell C.R."/>
            <person name="Matsumoto T."/>
        </authorList>
    </citation>
    <scope>NUCLEOTIDE SEQUENCE [LARGE SCALE GENOMIC DNA]</scope>
    <source>
        <strain evidence="2">cv. Nipponbare</strain>
    </source>
</reference>
<dbReference type="EMBL" id="AP014960">
    <property type="protein sequence ID" value="BAS89068.1"/>
    <property type="molecule type" value="Genomic_DNA"/>
</dbReference>
<proteinExistence type="predicted"/>